<dbReference type="PANTHER" id="PTHR47396">
    <property type="entry name" value="TYPE I RESTRICTION ENZYME ECOKI R PROTEIN"/>
    <property type="match status" value="1"/>
</dbReference>
<dbReference type="PANTHER" id="PTHR47396:SF1">
    <property type="entry name" value="ATP-DEPENDENT HELICASE IRC3-RELATED"/>
    <property type="match status" value="1"/>
</dbReference>
<dbReference type="InterPro" id="IPR050742">
    <property type="entry name" value="Helicase_Restrict-Modif_Enz"/>
</dbReference>
<keyword evidence="2" id="KW-0255">Endonuclease</keyword>
<dbReference type="SUPFAM" id="SSF52540">
    <property type="entry name" value="P-loop containing nucleoside triphosphate hydrolases"/>
    <property type="match status" value="2"/>
</dbReference>
<sequence length="850" mass="98392">MPDIKIYKTQDLVLQVSQNYNPAKLNLKKWVSFLDVLCGDREFQKEAVRDAIIFLASGEYNSIENLIEENFRKNDELQKRYKNIRDYQKNLPLPRKLSAVIDLATGTGKSYVIYGIAQIALGLGLVDKVLVLCPSLTIESGLKEKFEKLSGDDKIKATLPDNVIFKNPRIIDANSTIKNGDICVENIHAVYERTGSSINDSLKKNGERVLVLNDEVHHAYNSSSEKDIRKWKAFLLNPDFNFKYILGFTGTAYINDEYFNDVIYRYSIRQAVDDKVIKSVDYVAKDENIDKNEKFQKIYDNHDEFAKKYRLIKPLTILVTKDISKAKTLREDLIDFLEKREKISRKAVEKKVLIVTSHKDHKKNVLELKNVDDKENSVEWIVSVSMLTEGWDVKNIFQIVPWEDRAFNSKLLIAQVLGRGLRIPEEYKSPQPKVRVFNHDAWSRNIRGLVDEILEIEVRLTSEVLTSGERVKYHFNLYTIDYEKQEKAVRAKKDTEIFDYSKGFINLVAQVERIDRETEYEDLSGVIKPKTTTIQKEVFGIDEVVAKIVETFKTRDFEAKIRFPKGEYKKEHLPPENEIKEIVVNSMRKVGIKSGVLTEDNANRIFKAFQTLFRARGSTIVLERTVNKPKLISTKKLEKESVAVGAIKHGSTVFYTENFKDECSNGMIDILQDIIDDESLPRSASKEVNPYCFKTPVNVVLTRQEPERKFVEAIVGSKVCAKVDAWIKSRDMGFYSVEYSWRKGEHPTQGNFNPDFFLKLGENIVVIEIKADDDDSDENKAKYRWAKQHFETLNEELKKSKIKQRYFFHFLSPNSYAEFVEYFCDNRVFDKKFRSKLEDLLNGGQGVRYG</sequence>
<dbReference type="Pfam" id="PF04851">
    <property type="entry name" value="ResIII"/>
    <property type="match status" value="1"/>
</dbReference>
<dbReference type="EMBL" id="PCTB01000100">
    <property type="protein sequence ID" value="PIP62278.1"/>
    <property type="molecule type" value="Genomic_DNA"/>
</dbReference>
<dbReference type="GO" id="GO:0005829">
    <property type="term" value="C:cytosol"/>
    <property type="evidence" value="ECO:0007669"/>
    <property type="project" value="TreeGrafter"/>
</dbReference>
<dbReference type="GO" id="GO:0005524">
    <property type="term" value="F:ATP binding"/>
    <property type="evidence" value="ECO:0007669"/>
    <property type="project" value="InterPro"/>
</dbReference>
<keyword evidence="2" id="KW-0540">Nuclease</keyword>
<dbReference type="GO" id="GO:0004519">
    <property type="term" value="F:endonuclease activity"/>
    <property type="evidence" value="ECO:0007669"/>
    <property type="project" value="UniProtKB-KW"/>
</dbReference>
<gene>
    <name evidence="2" type="ORF">COW98_04910</name>
</gene>
<dbReference type="InterPro" id="IPR027417">
    <property type="entry name" value="P-loop_NTPase"/>
</dbReference>
<dbReference type="GO" id="GO:0003677">
    <property type="term" value="F:DNA binding"/>
    <property type="evidence" value="ECO:0007669"/>
    <property type="project" value="InterPro"/>
</dbReference>
<protein>
    <submittedName>
        <fullName evidence="2">Restriction endonuclease subunit R</fullName>
    </submittedName>
</protein>
<dbReference type="InterPro" id="IPR014001">
    <property type="entry name" value="Helicase_ATP-bd"/>
</dbReference>
<name>A0A2H0BZ95_9BACT</name>
<evidence type="ECO:0000313" key="2">
    <source>
        <dbReference type="EMBL" id="PIP62278.1"/>
    </source>
</evidence>
<feature type="domain" description="Helicase ATP-binding" evidence="1">
    <location>
        <begin position="80"/>
        <end position="278"/>
    </location>
</feature>
<dbReference type="GO" id="GO:0016787">
    <property type="term" value="F:hydrolase activity"/>
    <property type="evidence" value="ECO:0007669"/>
    <property type="project" value="InterPro"/>
</dbReference>
<dbReference type="SMART" id="SM00487">
    <property type="entry name" value="DEXDc"/>
    <property type="match status" value="1"/>
</dbReference>
<dbReference type="Gene3D" id="3.40.50.300">
    <property type="entry name" value="P-loop containing nucleotide triphosphate hydrolases"/>
    <property type="match status" value="2"/>
</dbReference>
<dbReference type="InterPro" id="IPR006935">
    <property type="entry name" value="Helicase/UvrB_N"/>
</dbReference>
<reference evidence="2 3" key="1">
    <citation type="submission" date="2017-09" db="EMBL/GenBank/DDBJ databases">
        <title>Depth-based differentiation of microbial function through sediment-hosted aquifers and enrichment of novel symbionts in the deep terrestrial subsurface.</title>
        <authorList>
            <person name="Probst A.J."/>
            <person name="Ladd B."/>
            <person name="Jarett J.K."/>
            <person name="Geller-Mcgrath D.E."/>
            <person name="Sieber C.M."/>
            <person name="Emerson J.B."/>
            <person name="Anantharaman K."/>
            <person name="Thomas B.C."/>
            <person name="Malmstrom R."/>
            <person name="Stieglmeier M."/>
            <person name="Klingl A."/>
            <person name="Woyke T."/>
            <person name="Ryan C.M."/>
            <person name="Banfield J.F."/>
        </authorList>
    </citation>
    <scope>NUCLEOTIDE SEQUENCE [LARGE SCALE GENOMIC DNA]</scope>
    <source>
        <strain evidence="2">CG22_combo_CG10-13_8_21_14_all_35_9</strain>
    </source>
</reference>
<evidence type="ECO:0000259" key="1">
    <source>
        <dbReference type="SMART" id="SM00487"/>
    </source>
</evidence>
<dbReference type="AlphaFoldDB" id="A0A2H0BZ95"/>
<comment type="caution">
    <text evidence="2">The sequence shown here is derived from an EMBL/GenBank/DDBJ whole genome shotgun (WGS) entry which is preliminary data.</text>
</comment>
<evidence type="ECO:0000313" key="3">
    <source>
        <dbReference type="Proteomes" id="UP000231021"/>
    </source>
</evidence>
<keyword evidence="2" id="KW-0378">Hydrolase</keyword>
<proteinExistence type="predicted"/>
<organism evidence="2 3">
    <name type="scientific">Candidatus Roizmanbacteria bacterium CG22_combo_CG10-13_8_21_14_all_35_9</name>
    <dbReference type="NCBI Taxonomy" id="1974861"/>
    <lineage>
        <taxon>Bacteria</taxon>
        <taxon>Candidatus Roizmaniibacteriota</taxon>
    </lineage>
</organism>
<accession>A0A2H0BZ95</accession>
<dbReference type="Proteomes" id="UP000231021">
    <property type="component" value="Unassembled WGS sequence"/>
</dbReference>